<evidence type="ECO:0000256" key="1">
    <source>
        <dbReference type="SAM" id="MobiDB-lite"/>
    </source>
</evidence>
<reference evidence="2" key="1">
    <citation type="submission" date="2022-11" db="EMBL/GenBank/DDBJ databases">
        <title>Identification and genomic analyses of a novel endophytic actinobacterium Streptomyces endophytica sp. nov. with potential for biocontrol of Yam anthracnose.</title>
        <authorList>
            <person name="Huang X."/>
        </authorList>
    </citation>
    <scope>NUCLEOTIDE SEQUENCE</scope>
    <source>
        <strain evidence="2">HNM0140</strain>
    </source>
</reference>
<accession>A0ABY6PIX3</accession>
<dbReference type="Proteomes" id="UP001164959">
    <property type="component" value="Chromosome"/>
</dbReference>
<feature type="region of interest" description="Disordered" evidence="1">
    <location>
        <begin position="1"/>
        <end position="149"/>
    </location>
</feature>
<dbReference type="EMBL" id="CP110636">
    <property type="protein sequence ID" value="UZJ33453.1"/>
    <property type="molecule type" value="Genomic_DNA"/>
</dbReference>
<feature type="compositionally biased region" description="Basic and acidic residues" evidence="1">
    <location>
        <begin position="51"/>
        <end position="60"/>
    </location>
</feature>
<feature type="region of interest" description="Disordered" evidence="1">
    <location>
        <begin position="167"/>
        <end position="204"/>
    </location>
</feature>
<evidence type="ECO:0000313" key="2">
    <source>
        <dbReference type="EMBL" id="UZJ33453.1"/>
    </source>
</evidence>
<proteinExistence type="predicted"/>
<protein>
    <submittedName>
        <fullName evidence="2">Uncharacterized protein</fullName>
    </submittedName>
</protein>
<keyword evidence="3" id="KW-1185">Reference proteome</keyword>
<sequence length="204" mass="23011">MTQHSHCGRRLRLVDGSPAQDHLQCPAGNLEQHPEQAETGEHRAQLVGLRDSQRRRSRSEEELDGEDERDRLRDLDDQAPAQGTPPQPGHRVTQRMGMTRQGEGCRDSQQRQDRDAHHEADQDREDQRNHQDGQQDQVELQTGDAEQRERQDAFDHALPCVGHIRGHDRVGEGVGQADRLAHHGQGSGGRDHPNSSRGRICLRA</sequence>
<feature type="compositionally biased region" description="Basic residues" evidence="1">
    <location>
        <begin position="1"/>
        <end position="11"/>
    </location>
</feature>
<evidence type="ECO:0000313" key="3">
    <source>
        <dbReference type="Proteomes" id="UP001164959"/>
    </source>
</evidence>
<organism evidence="2 3">
    <name type="scientific">Streptomyces endophytica</name>
    <dbReference type="NCBI Taxonomy" id="2991496"/>
    <lineage>
        <taxon>Bacteria</taxon>
        <taxon>Bacillati</taxon>
        <taxon>Actinomycetota</taxon>
        <taxon>Actinomycetes</taxon>
        <taxon>Kitasatosporales</taxon>
        <taxon>Streptomycetaceae</taxon>
        <taxon>Streptomyces</taxon>
    </lineage>
</organism>
<dbReference type="RefSeq" id="WP_265364630.1">
    <property type="nucleotide sequence ID" value="NZ_CP110636.1"/>
</dbReference>
<feature type="compositionally biased region" description="Basic and acidic residues" evidence="1">
    <location>
        <begin position="32"/>
        <end position="44"/>
    </location>
</feature>
<name>A0ABY6PIX3_9ACTN</name>
<feature type="compositionally biased region" description="Basic and acidic residues" evidence="1">
    <location>
        <begin position="103"/>
        <end position="133"/>
    </location>
</feature>
<gene>
    <name evidence="2" type="ORF">OJ254_28245</name>
</gene>